<dbReference type="InParanoid" id="A0A2J6TDN3"/>
<organism evidence="2 3">
    <name type="scientific">Hyaloscypha bicolor E</name>
    <dbReference type="NCBI Taxonomy" id="1095630"/>
    <lineage>
        <taxon>Eukaryota</taxon>
        <taxon>Fungi</taxon>
        <taxon>Dikarya</taxon>
        <taxon>Ascomycota</taxon>
        <taxon>Pezizomycotina</taxon>
        <taxon>Leotiomycetes</taxon>
        <taxon>Helotiales</taxon>
        <taxon>Hyaloscyphaceae</taxon>
        <taxon>Hyaloscypha</taxon>
        <taxon>Hyaloscypha bicolor</taxon>
    </lineage>
</organism>
<dbReference type="RefSeq" id="XP_024738045.1">
    <property type="nucleotide sequence ID" value="XM_024872214.1"/>
</dbReference>
<gene>
    <name evidence="2" type="ORF">K444DRAFT_364271</name>
</gene>
<feature type="compositionally biased region" description="Low complexity" evidence="1">
    <location>
        <begin position="305"/>
        <end position="315"/>
    </location>
</feature>
<dbReference type="GeneID" id="36580295"/>
<evidence type="ECO:0000313" key="2">
    <source>
        <dbReference type="EMBL" id="PMD61141.1"/>
    </source>
</evidence>
<accession>A0A2J6TDN3</accession>
<dbReference type="Proteomes" id="UP000235371">
    <property type="component" value="Unassembled WGS sequence"/>
</dbReference>
<feature type="compositionally biased region" description="Gly residues" evidence="1">
    <location>
        <begin position="318"/>
        <end position="329"/>
    </location>
</feature>
<protein>
    <submittedName>
        <fullName evidence="2">Uncharacterized protein</fullName>
    </submittedName>
</protein>
<feature type="compositionally biased region" description="Low complexity" evidence="1">
    <location>
        <begin position="171"/>
        <end position="187"/>
    </location>
</feature>
<feature type="compositionally biased region" description="Polar residues" evidence="1">
    <location>
        <begin position="123"/>
        <end position="137"/>
    </location>
</feature>
<dbReference type="AlphaFoldDB" id="A0A2J6TDN3"/>
<feature type="compositionally biased region" description="Polar residues" evidence="1">
    <location>
        <begin position="91"/>
        <end position="113"/>
    </location>
</feature>
<name>A0A2J6TDN3_9HELO</name>
<evidence type="ECO:0000256" key="1">
    <source>
        <dbReference type="SAM" id="MobiDB-lite"/>
    </source>
</evidence>
<feature type="region of interest" description="Disordered" evidence="1">
    <location>
        <begin position="168"/>
        <end position="187"/>
    </location>
</feature>
<feature type="region of interest" description="Disordered" evidence="1">
    <location>
        <begin position="305"/>
        <end position="356"/>
    </location>
</feature>
<dbReference type="OrthoDB" id="3555584at2759"/>
<keyword evidence="3" id="KW-1185">Reference proteome</keyword>
<reference evidence="2 3" key="1">
    <citation type="submission" date="2016-04" db="EMBL/GenBank/DDBJ databases">
        <title>A degradative enzymes factory behind the ericoid mycorrhizal symbiosis.</title>
        <authorList>
            <consortium name="DOE Joint Genome Institute"/>
            <person name="Martino E."/>
            <person name="Morin E."/>
            <person name="Grelet G."/>
            <person name="Kuo A."/>
            <person name="Kohler A."/>
            <person name="Daghino S."/>
            <person name="Barry K."/>
            <person name="Choi C."/>
            <person name="Cichocki N."/>
            <person name="Clum A."/>
            <person name="Copeland A."/>
            <person name="Hainaut M."/>
            <person name="Haridas S."/>
            <person name="Labutti K."/>
            <person name="Lindquist E."/>
            <person name="Lipzen A."/>
            <person name="Khouja H.-R."/>
            <person name="Murat C."/>
            <person name="Ohm R."/>
            <person name="Olson A."/>
            <person name="Spatafora J."/>
            <person name="Veneault-Fourrey C."/>
            <person name="Henrissat B."/>
            <person name="Grigoriev I."/>
            <person name="Martin F."/>
            <person name="Perotto S."/>
        </authorList>
    </citation>
    <scope>NUCLEOTIDE SEQUENCE [LARGE SCALE GENOMIC DNA]</scope>
    <source>
        <strain evidence="2 3">E</strain>
    </source>
</reference>
<dbReference type="EMBL" id="KZ613786">
    <property type="protein sequence ID" value="PMD61141.1"/>
    <property type="molecule type" value="Genomic_DNA"/>
</dbReference>
<sequence length="786" mass="87663">MAPASSHDSHNDLNHFDNSFDDLFNFEAATDGGIGPTEWACSVPHAASSLETSFIPRTTQVEDVSMRLNDHHLTHCDQGYLDDGDLLEASEGTSYNPGGSFDSWSNSHMNSNPLGDDFPGNYDQDSSEQLQNYTFNPTGPAPRPRDSNFPGFGNAISVLEYNIPEDFSIRTPQTTGSSPSPVSQTPVPSLDREAIAQRHVFIPLTEGQDRPRLMSTYPSIAIRGIYAVGTNSNSAQETNSQYTKALYTCLDLLEEPSLHVRLDSHGPIANADLYADHPNTTPPVENIPLPSNLVATSCFDNGHSTTSQLPQTLQTGSGCSGIRGKGVGSTGLTNPSYSKRRQNLPIRPAPEKSHPKVKHLARIQHVFGPEEAMPRRGDRSKLTSKGKKNAKEVRQNGGSCVVCMMKKQTCDIKEICDSCQGIALAKDPQLVAKHICIRGGILVFRQSFIDFYDTKNRLGLLLRTLRGPCRTIVIGGRVTTNGTESVIFPKKVPLIVQVREYQGSYPNMIWSDGSMRSTVASYAIDASTLPSASNLDQWKRNLLSECFELPELPNFRLPIMDEFLLTYLNTQPVLAYHHLVDLTIRLVNLSTWLFEAHPVTPFDNVNNPRSPVFNIHDDRIQRRLSEVARSQLLLIAAKDFEATEQQILSIIDAAMRPFRCNSQDALILGICLRRISLLYRFSFKRFPRVNNAKVIRKREKPKAMYEALGTAYSLVYCGNKNPFSIKWRAQDHVGALGNNIELFDLFLEVVEADKQYCQDNRDDEDDAHFNKLFLERKEGGGPRKWS</sequence>
<evidence type="ECO:0000313" key="3">
    <source>
        <dbReference type="Proteomes" id="UP000235371"/>
    </source>
</evidence>
<feature type="region of interest" description="Disordered" evidence="1">
    <location>
        <begin position="88"/>
        <end position="151"/>
    </location>
</feature>
<proteinExistence type="predicted"/>